<dbReference type="Gene3D" id="2.60.40.1180">
    <property type="entry name" value="Golgi alpha-mannosidase II"/>
    <property type="match status" value="1"/>
</dbReference>
<sequence length="476" mass="51636">MKHLGTMKSILVLLAIMSLSFNCDKRKGGGGTPNTPGAEVNWWLTTGSQTSLLQKQPAFTFNNGGTAVLTIDVDSAQTFQTVDGFGYTFTEGSAYLINKYNAAAKNNLLQELFSAADNAIAVNYLRIGMGATDLSTKVYSYNDLPNGETDITLSKFSLAQDTVDVIPLLQQILAINPNIRIMATPWSAPVWMKDNNNTVGGRLKTQYYSVYAQYFVKYIQAMKAKGITVDAVTIQNEPLHGGNNPSMLMNAAEQADFIKNHLGPAFQTAGITTKIVLYDHNCDRPDYPIAVLNDAAAKPFIDGSAFHLYAGDVAAMSTVRDAHPDKNLYFTEQWTGAGGSFDGDLKWHVRNVIIGTMRNWSKVALNWNLANDGSYNPHTPGGCDQCKGAVTLDGGVIRNVSYYIIGHASKFVPTGAKRIASTQTGNLYTVAFLRNDGKKVLIALNDGASTLRFNIKYKGSNANTSLPAGAVATYVW</sequence>
<dbReference type="SUPFAM" id="SSF51445">
    <property type="entry name" value="(Trans)glycosidases"/>
    <property type="match status" value="1"/>
</dbReference>
<dbReference type="InterPro" id="IPR033452">
    <property type="entry name" value="GH30_C"/>
</dbReference>
<gene>
    <name evidence="7" type="ORF">ESA94_04430</name>
</gene>
<proteinExistence type="inferred from homology"/>
<keyword evidence="8" id="KW-1185">Reference proteome</keyword>
<dbReference type="Pfam" id="PF17189">
    <property type="entry name" value="Glyco_hydro_30C"/>
    <property type="match status" value="1"/>
</dbReference>
<dbReference type="AlphaFoldDB" id="A0A4Q1CQ06"/>
<dbReference type="EMBL" id="SDHW01000001">
    <property type="protein sequence ID" value="RXK62885.1"/>
    <property type="molecule type" value="Genomic_DNA"/>
</dbReference>
<evidence type="ECO:0000256" key="1">
    <source>
        <dbReference type="ARBA" id="ARBA00005382"/>
    </source>
</evidence>
<keyword evidence="2" id="KW-0732">Signal</keyword>
<feature type="domain" description="Glycosyl hydrolase family 30 beta sandwich" evidence="6">
    <location>
        <begin position="415"/>
        <end position="474"/>
    </location>
</feature>
<accession>A0A4Q1CQ06</accession>
<name>A0A4Q1CQ06_9BACT</name>
<comment type="caution">
    <text evidence="7">The sequence shown here is derived from an EMBL/GenBank/DDBJ whole genome shotgun (WGS) entry which is preliminary data.</text>
</comment>
<evidence type="ECO:0000259" key="5">
    <source>
        <dbReference type="Pfam" id="PF02055"/>
    </source>
</evidence>
<dbReference type="InterPro" id="IPR033453">
    <property type="entry name" value="Glyco_hydro_30_TIM-barrel"/>
</dbReference>
<dbReference type="GO" id="GO:0006680">
    <property type="term" value="P:glucosylceramide catabolic process"/>
    <property type="evidence" value="ECO:0007669"/>
    <property type="project" value="TreeGrafter"/>
</dbReference>
<dbReference type="PANTHER" id="PTHR11069">
    <property type="entry name" value="GLUCOSYLCERAMIDASE"/>
    <property type="match status" value="1"/>
</dbReference>
<dbReference type="Gene3D" id="3.20.20.80">
    <property type="entry name" value="Glycosidases"/>
    <property type="match status" value="1"/>
</dbReference>
<dbReference type="OrthoDB" id="9806701at2"/>
<dbReference type="GO" id="GO:0004348">
    <property type="term" value="F:glucosylceramidase activity"/>
    <property type="evidence" value="ECO:0007669"/>
    <property type="project" value="InterPro"/>
</dbReference>
<dbReference type="Pfam" id="PF02055">
    <property type="entry name" value="Glyco_hydro_30"/>
    <property type="match status" value="1"/>
</dbReference>
<evidence type="ECO:0000256" key="3">
    <source>
        <dbReference type="ARBA" id="ARBA00022801"/>
    </source>
</evidence>
<dbReference type="InterPro" id="IPR013780">
    <property type="entry name" value="Glyco_hydro_b"/>
</dbReference>
<comment type="similarity">
    <text evidence="1 4">Belongs to the glycosyl hydrolase 30 family.</text>
</comment>
<dbReference type="Proteomes" id="UP000290204">
    <property type="component" value="Unassembled WGS sequence"/>
</dbReference>
<dbReference type="PRINTS" id="PR00843">
    <property type="entry name" value="GLHYDRLASE30"/>
</dbReference>
<evidence type="ECO:0000256" key="4">
    <source>
        <dbReference type="RuleBase" id="RU361188"/>
    </source>
</evidence>
<dbReference type="GO" id="GO:0016020">
    <property type="term" value="C:membrane"/>
    <property type="evidence" value="ECO:0007669"/>
    <property type="project" value="GOC"/>
</dbReference>
<protein>
    <submittedName>
        <fullName evidence="7">Glucosylceramidase</fullName>
    </submittedName>
</protein>
<evidence type="ECO:0000259" key="6">
    <source>
        <dbReference type="Pfam" id="PF17189"/>
    </source>
</evidence>
<dbReference type="PANTHER" id="PTHR11069:SF23">
    <property type="entry name" value="LYSOSOMAL ACID GLUCOSYLCERAMIDASE"/>
    <property type="match status" value="1"/>
</dbReference>
<keyword evidence="4" id="KW-0326">Glycosidase</keyword>
<feature type="domain" description="Glycosyl hydrolase family 30 TIM-barrel" evidence="5">
    <location>
        <begin position="82"/>
        <end position="411"/>
    </location>
</feature>
<keyword evidence="3 4" id="KW-0378">Hydrolase</keyword>
<organism evidence="7 8">
    <name type="scientific">Lacibacter luteus</name>
    <dbReference type="NCBI Taxonomy" id="2508719"/>
    <lineage>
        <taxon>Bacteria</taxon>
        <taxon>Pseudomonadati</taxon>
        <taxon>Bacteroidota</taxon>
        <taxon>Chitinophagia</taxon>
        <taxon>Chitinophagales</taxon>
        <taxon>Chitinophagaceae</taxon>
        <taxon>Lacibacter</taxon>
    </lineage>
</organism>
<dbReference type="InterPro" id="IPR001139">
    <property type="entry name" value="Glyco_hydro_30"/>
</dbReference>
<dbReference type="SUPFAM" id="SSF51011">
    <property type="entry name" value="Glycosyl hydrolase domain"/>
    <property type="match status" value="1"/>
</dbReference>
<reference evidence="7 8" key="1">
    <citation type="submission" date="2019-01" db="EMBL/GenBank/DDBJ databases">
        <title>Lacibacter sp. strain TTM-7.</title>
        <authorList>
            <person name="Chen W.-M."/>
        </authorList>
    </citation>
    <scope>NUCLEOTIDE SEQUENCE [LARGE SCALE GENOMIC DNA]</scope>
    <source>
        <strain evidence="7 8">TTM-7</strain>
    </source>
</reference>
<evidence type="ECO:0000256" key="2">
    <source>
        <dbReference type="ARBA" id="ARBA00022729"/>
    </source>
</evidence>
<evidence type="ECO:0000313" key="8">
    <source>
        <dbReference type="Proteomes" id="UP000290204"/>
    </source>
</evidence>
<dbReference type="InterPro" id="IPR017853">
    <property type="entry name" value="GH"/>
</dbReference>
<evidence type="ECO:0000313" key="7">
    <source>
        <dbReference type="EMBL" id="RXK62885.1"/>
    </source>
</evidence>